<evidence type="ECO:0000313" key="3">
    <source>
        <dbReference type="Proteomes" id="UP000192602"/>
    </source>
</evidence>
<organism evidence="2 3">
    <name type="scientific">Nitratiruptor tergarcus DSM 16512</name>
    <dbReference type="NCBI Taxonomy" id="1069081"/>
    <lineage>
        <taxon>Bacteria</taxon>
        <taxon>Pseudomonadati</taxon>
        <taxon>Campylobacterota</taxon>
        <taxon>Epsilonproteobacteria</taxon>
        <taxon>Nautiliales</taxon>
        <taxon>Nitratiruptoraceae</taxon>
        <taxon>Nitratiruptor</taxon>
    </lineage>
</organism>
<accession>A0A1W1WVV0</accession>
<feature type="signal peptide" evidence="1">
    <location>
        <begin position="1"/>
        <end position="23"/>
    </location>
</feature>
<sequence length="463" mass="51442">MSLKKVIVSGAAALALMGTAALASGPKVEVGCDGTGDYLLAPVYYAVNNWKTELKVVNTNTEKAIVAKVVVRESKESEEIMDFAIYLTPGDVWTGTLYDDNGVIKLKSTDDSMIISGQQASPNNPIEVGVHPRRENVQNGKFHMENWHGYVEIIGLAKYDPRWFFHSGWSKPCDAMNKMVFYNAVKNGNNLNLNINGHQAEDVGNDDLMGKETLYAEASSVDGRRYMSLNMLALENFATVANGTNAIGGDTKVQDITDKGLLAIAEYDQAIAKSNIFVMYEGDGNDVYPIRTHFTVPTKKYWFDAGTLPTAYVSDNLYGESPFVPNTGSEWAYSINPSGNEVVVRDNSEHCNKCKKSSEVSGVPSESCEILIHEEVHFFEYTNTNPANLYDAGNPYRDLMFKSGGWVDFDLTNNSYTNNDYAYTFEGMPIVPTTFYARNVQGTILNNWLYNQYKNAVTMYIVE</sequence>
<dbReference type="Proteomes" id="UP000192602">
    <property type="component" value="Unassembled WGS sequence"/>
</dbReference>
<protein>
    <submittedName>
        <fullName evidence="2">Uncharacterized protein</fullName>
    </submittedName>
</protein>
<dbReference type="STRING" id="1069081.SAMN05660197_2012"/>
<feature type="chain" id="PRO_5012958308" evidence="1">
    <location>
        <begin position="24"/>
        <end position="463"/>
    </location>
</feature>
<dbReference type="OrthoDB" id="5763254at2"/>
<dbReference type="RefSeq" id="WP_084276626.1">
    <property type="nucleotide sequence ID" value="NZ_AP026672.1"/>
</dbReference>
<name>A0A1W1WVV0_9BACT</name>
<gene>
    <name evidence="2" type="ORF">SAMN05660197_2012</name>
</gene>
<proteinExistence type="predicted"/>
<dbReference type="AlphaFoldDB" id="A0A1W1WVV0"/>
<keyword evidence="1" id="KW-0732">Signal</keyword>
<keyword evidence="3" id="KW-1185">Reference proteome</keyword>
<reference evidence="3" key="1">
    <citation type="submission" date="2017-04" db="EMBL/GenBank/DDBJ databases">
        <authorList>
            <person name="Varghese N."/>
            <person name="Submissions S."/>
        </authorList>
    </citation>
    <scope>NUCLEOTIDE SEQUENCE [LARGE SCALE GENOMIC DNA]</scope>
    <source>
        <strain evidence="3">DSM 16512</strain>
    </source>
</reference>
<evidence type="ECO:0000313" key="2">
    <source>
        <dbReference type="EMBL" id="SMC10170.1"/>
    </source>
</evidence>
<dbReference type="EMBL" id="FWWZ01000002">
    <property type="protein sequence ID" value="SMC10170.1"/>
    <property type="molecule type" value="Genomic_DNA"/>
</dbReference>
<evidence type="ECO:0000256" key="1">
    <source>
        <dbReference type="SAM" id="SignalP"/>
    </source>
</evidence>